<protein>
    <submittedName>
        <fullName evidence="1">Uncharacterized protein</fullName>
    </submittedName>
</protein>
<comment type="caution">
    <text evidence="1">The sequence shown here is derived from an EMBL/GenBank/DDBJ whole genome shotgun (WGS) entry which is preliminary data.</text>
</comment>
<evidence type="ECO:0000313" key="2">
    <source>
        <dbReference type="Proteomes" id="UP000319619"/>
    </source>
</evidence>
<gene>
    <name evidence="1" type="ORF">CEE37_01590</name>
</gene>
<dbReference type="AlphaFoldDB" id="A0A532V5D8"/>
<name>A0A532V5D8_UNCL8</name>
<organism evidence="1 2">
    <name type="scientific">candidate division LCP-89 bacterium B3_LCP</name>
    <dbReference type="NCBI Taxonomy" id="2012998"/>
    <lineage>
        <taxon>Bacteria</taxon>
        <taxon>Pseudomonadati</taxon>
        <taxon>Bacteria division LCP-89</taxon>
    </lineage>
</organism>
<dbReference type="EMBL" id="NJBN01000001">
    <property type="protein sequence ID" value="TKJ42401.1"/>
    <property type="molecule type" value="Genomic_DNA"/>
</dbReference>
<sequence length="169" mass="18330">MAYTVKVKDFDDSPKKITSTNVRLVMGASAMYFDSNSSTLDDEESFTNSDLNWVVITNDSYVEFEFEADNSGSDGQGLHIPVGYSEVKVTSVTGTVKKLAVKNANFGHTKATAYSDGSSTSVSANDIVNGGDFVVCSKSSKFQIKFTTEKSELRPFTALPIGLLFDSDR</sequence>
<dbReference type="Proteomes" id="UP000319619">
    <property type="component" value="Unassembled WGS sequence"/>
</dbReference>
<evidence type="ECO:0000313" key="1">
    <source>
        <dbReference type="EMBL" id="TKJ42401.1"/>
    </source>
</evidence>
<proteinExistence type="predicted"/>
<accession>A0A532V5D8</accession>
<reference evidence="1 2" key="1">
    <citation type="submission" date="2017-06" db="EMBL/GenBank/DDBJ databases">
        <title>Novel microbial phyla capable of carbon fixation and sulfur reduction in deep-sea sediments.</title>
        <authorList>
            <person name="Huang J."/>
            <person name="Baker B."/>
            <person name="Wang Y."/>
        </authorList>
    </citation>
    <scope>NUCLEOTIDE SEQUENCE [LARGE SCALE GENOMIC DNA]</scope>
    <source>
        <strain evidence="1">B3_LCP</strain>
    </source>
</reference>